<dbReference type="EMBL" id="JBCLYO010000051">
    <property type="protein sequence ID" value="KAL0073777.1"/>
    <property type="molecule type" value="Genomic_DNA"/>
</dbReference>
<sequence length="490" mass="52783">MKASVFSLAGAVATLLASFVAAQEGASVPTTSTAATSSYSCDPNTCKAPTCMCASQSPPGGLSPKDVPQMVVVTFDDSIQDSLYQTAKKMLSTTNPNGCPAHGTWYVSMEYTDFSLVQQWYASGNEIADHTYSHVGSPSAKEISSCKSMLNTYGGIPKGKIQGFRAPFLNYTKETLSNIAEQSFLYDSSASGVTDDAYWPYTLDNGMANDCWTGICASGQVKLPGVWEVPMYAVLDNKSIPQLMDVYLAGEPQDVTQWSLDAFNKKYEGNRQPFGIYVHPTHLTTYPGLPDPKPMLDGVLSFLQTIAAKPDVWFVTNQQLLQWMKNPVKASEFGQQDYMKCQQPVIAKEICNGLDDDHNNQIDDNLLNNCNFGTSNFKTCFNCPNGAPSLADPTPASAAQSGSAGYRYPVPDNCDSTWWDPIGNACLCTTTDCQYKEVVVTKPTASNSSVNPLGAKETSTQTISAASPSSLISSNSIILVALAALSVYLL</sequence>
<dbReference type="Pfam" id="PF01522">
    <property type="entry name" value="Polysacc_deac_1"/>
    <property type="match status" value="1"/>
</dbReference>
<dbReference type="InterPro" id="IPR011330">
    <property type="entry name" value="Glyco_hydro/deAcase_b/a-brl"/>
</dbReference>
<evidence type="ECO:0000313" key="4">
    <source>
        <dbReference type="Proteomes" id="UP001448207"/>
    </source>
</evidence>
<dbReference type="PANTHER" id="PTHR45985">
    <property type="match status" value="1"/>
</dbReference>
<accession>A0ABR3AHJ8</accession>
<reference evidence="3 4" key="1">
    <citation type="submission" date="2024-04" db="EMBL/GenBank/DDBJ databases">
        <title>Symmetric and asymmetric DNA N6-adenine methylation regulates different biological responses in Mucorales.</title>
        <authorList>
            <consortium name="Lawrence Berkeley National Laboratory"/>
            <person name="Lax C."/>
            <person name="Mondo S.J."/>
            <person name="Osorio-Concepcion M."/>
            <person name="Muszewska A."/>
            <person name="Corrochano-Luque M."/>
            <person name="Gutierrez G."/>
            <person name="Riley R."/>
            <person name="Lipzen A."/>
            <person name="Guo J."/>
            <person name="Hundley H."/>
            <person name="Amirebrahimi M."/>
            <person name="Ng V."/>
            <person name="Lorenzo-Gutierrez D."/>
            <person name="Binder U."/>
            <person name="Yang J."/>
            <person name="Song Y."/>
            <person name="Canovas D."/>
            <person name="Navarro E."/>
            <person name="Freitag M."/>
            <person name="Gabaldon T."/>
            <person name="Grigoriev I.V."/>
            <person name="Corrochano L.M."/>
            <person name="Nicolas F.E."/>
            <person name="Garre V."/>
        </authorList>
    </citation>
    <scope>NUCLEOTIDE SEQUENCE [LARGE SCALE GENOMIC DNA]</scope>
    <source>
        <strain evidence="3 4">L51</strain>
    </source>
</reference>
<dbReference type="SUPFAM" id="SSF88713">
    <property type="entry name" value="Glycoside hydrolase/deacetylase"/>
    <property type="match status" value="1"/>
</dbReference>
<organism evidence="3 4">
    <name type="scientific">Phycomyces blakesleeanus</name>
    <dbReference type="NCBI Taxonomy" id="4837"/>
    <lineage>
        <taxon>Eukaryota</taxon>
        <taxon>Fungi</taxon>
        <taxon>Fungi incertae sedis</taxon>
        <taxon>Mucoromycota</taxon>
        <taxon>Mucoromycotina</taxon>
        <taxon>Mucoromycetes</taxon>
        <taxon>Mucorales</taxon>
        <taxon>Phycomycetaceae</taxon>
        <taxon>Phycomyces</taxon>
    </lineage>
</organism>
<dbReference type="PANTHER" id="PTHR45985:SF3">
    <property type="entry name" value="CHITIN DEACETYLASE-LIKE 4"/>
    <property type="match status" value="1"/>
</dbReference>
<dbReference type="Gene3D" id="3.20.20.370">
    <property type="entry name" value="Glycoside hydrolase/deacetylase"/>
    <property type="match status" value="1"/>
</dbReference>
<dbReference type="CDD" id="cd10919">
    <property type="entry name" value="CE4_CDA_like"/>
    <property type="match status" value="1"/>
</dbReference>
<name>A0ABR3AHJ8_PHYBL</name>
<dbReference type="InterPro" id="IPR052740">
    <property type="entry name" value="CE4"/>
</dbReference>
<feature type="domain" description="NodB homology" evidence="2">
    <location>
        <begin position="68"/>
        <end position="179"/>
    </location>
</feature>
<gene>
    <name evidence="3" type="ORF">J3Q64DRAFT_1780261</name>
</gene>
<keyword evidence="1" id="KW-0732">Signal</keyword>
<evidence type="ECO:0000256" key="1">
    <source>
        <dbReference type="SAM" id="SignalP"/>
    </source>
</evidence>
<feature type="signal peptide" evidence="1">
    <location>
        <begin position="1"/>
        <end position="22"/>
    </location>
</feature>
<dbReference type="Proteomes" id="UP001448207">
    <property type="component" value="Unassembled WGS sequence"/>
</dbReference>
<comment type="caution">
    <text evidence="3">The sequence shown here is derived from an EMBL/GenBank/DDBJ whole genome shotgun (WGS) entry which is preliminary data.</text>
</comment>
<keyword evidence="4" id="KW-1185">Reference proteome</keyword>
<dbReference type="InterPro" id="IPR002509">
    <property type="entry name" value="NODB_dom"/>
</dbReference>
<feature type="chain" id="PRO_5046106100" description="NodB homology domain-containing protein" evidence="1">
    <location>
        <begin position="23"/>
        <end position="490"/>
    </location>
</feature>
<protein>
    <recommendedName>
        <fullName evidence="2">NodB homology domain-containing protein</fullName>
    </recommendedName>
</protein>
<evidence type="ECO:0000259" key="2">
    <source>
        <dbReference type="Pfam" id="PF01522"/>
    </source>
</evidence>
<proteinExistence type="predicted"/>
<evidence type="ECO:0000313" key="3">
    <source>
        <dbReference type="EMBL" id="KAL0073777.1"/>
    </source>
</evidence>